<accession>A0A3S3UE68</accession>
<evidence type="ECO:0000313" key="1">
    <source>
        <dbReference type="EMBL" id="RWX48104.1"/>
    </source>
</evidence>
<dbReference type="AlphaFoldDB" id="A0A3S3UE68"/>
<proteinExistence type="predicted"/>
<sequence length="182" mass="19840">MSATGLTTSHRESFRCMFSIASADNPVKSAIICISSPCLSPLLTISRWFAAFPLSSPSSLPICLPASILSLLLCLHQKPYQGSLYEDSGGNLEEIVFVGEEALLMVIAGLVDVTRSSRVRRGVCKSATTTAELVLCSTLLLQPFLTKPFRSRTVKQYDLILIFSILRQEHERNNSKSVSAAS</sequence>
<protein>
    <submittedName>
        <fullName evidence="1">Uncharacterized protein</fullName>
    </submittedName>
</protein>
<dbReference type="Proteomes" id="UP000287853">
    <property type="component" value="Unassembled WGS sequence"/>
</dbReference>
<name>A0A3S3UE68_9BACT</name>
<evidence type="ECO:0000313" key="2">
    <source>
        <dbReference type="Proteomes" id="UP000287853"/>
    </source>
</evidence>
<reference evidence="1 2" key="1">
    <citation type="submission" date="2017-01" db="EMBL/GenBank/DDBJ databases">
        <title>The cable genome- insights into the physiology and evolution of filamentous bacteria capable of sulfide oxidation via long distance electron transfer.</title>
        <authorList>
            <person name="Schreiber L."/>
            <person name="Bjerg J.T."/>
            <person name="Boggild A."/>
            <person name="Van De Vossenberg J."/>
            <person name="Meysman F."/>
            <person name="Nielsen L.P."/>
            <person name="Schramm A."/>
            <person name="Kjeldsen K.U."/>
        </authorList>
    </citation>
    <scope>NUCLEOTIDE SEQUENCE [LARGE SCALE GENOMIC DNA]</scope>
    <source>
        <strain evidence="1">MCF</strain>
    </source>
</reference>
<comment type="caution">
    <text evidence="1">The sequence shown here is derived from an EMBL/GenBank/DDBJ whole genome shotgun (WGS) entry which is preliminary data.</text>
</comment>
<gene>
    <name evidence="1" type="ORF">H206_05334</name>
</gene>
<keyword evidence="2" id="KW-1185">Reference proteome</keyword>
<organism evidence="1 2">
    <name type="scientific">Candidatus Electrothrix aarhusensis</name>
    <dbReference type="NCBI Taxonomy" id="1859131"/>
    <lineage>
        <taxon>Bacteria</taxon>
        <taxon>Pseudomonadati</taxon>
        <taxon>Thermodesulfobacteriota</taxon>
        <taxon>Desulfobulbia</taxon>
        <taxon>Desulfobulbales</taxon>
        <taxon>Desulfobulbaceae</taxon>
        <taxon>Candidatus Electrothrix</taxon>
    </lineage>
</organism>
<dbReference type="EMBL" id="MTKO01000007">
    <property type="protein sequence ID" value="RWX48104.1"/>
    <property type="molecule type" value="Genomic_DNA"/>
</dbReference>